<evidence type="ECO:0000313" key="2">
    <source>
        <dbReference type="EMBL" id="ACL45965.1"/>
    </source>
</evidence>
<dbReference type="Gene3D" id="1.25.40.10">
    <property type="entry name" value="Tetratricopeptide repeat domain"/>
    <property type="match status" value="1"/>
</dbReference>
<dbReference type="eggNOG" id="COG0457">
    <property type="taxonomic scope" value="Bacteria"/>
</dbReference>
<feature type="signal peptide" evidence="1">
    <location>
        <begin position="1"/>
        <end position="19"/>
    </location>
</feature>
<accession>B8HSI2</accession>
<proteinExistence type="predicted"/>
<evidence type="ECO:0008006" key="3">
    <source>
        <dbReference type="Google" id="ProtNLM"/>
    </source>
</evidence>
<dbReference type="AlphaFoldDB" id="B8HSI2"/>
<keyword evidence="1" id="KW-0732">Signal</keyword>
<sequence length="158" mass="16889">MATPISWLRSLLVVAGATALTTAPIASSVAQSSFSNIAIPGGTQPSLKNLLPDGRLVAFCRDVRINTIVVPSVCTLLTEARNRYNQRDFQGAVRIYDRALQSHPGYAVGYYNRGLARLGLGDAGGAKTDLVTAAHLFQGQGEVANQQKALDLLHRLET</sequence>
<name>B8HSI2_CYAP4</name>
<dbReference type="InterPro" id="IPR011990">
    <property type="entry name" value="TPR-like_helical_dom_sf"/>
</dbReference>
<dbReference type="KEGG" id="cyn:Cyan7425_3645"/>
<dbReference type="SUPFAM" id="SSF48452">
    <property type="entry name" value="TPR-like"/>
    <property type="match status" value="1"/>
</dbReference>
<dbReference type="HOGENOM" id="CLU_1666501_0_0_3"/>
<protein>
    <recommendedName>
        <fullName evidence="3">Tetratricopeptide repeat protein</fullName>
    </recommendedName>
</protein>
<feature type="chain" id="PRO_5002873432" description="Tetratricopeptide repeat protein" evidence="1">
    <location>
        <begin position="20"/>
        <end position="158"/>
    </location>
</feature>
<reference evidence="2" key="1">
    <citation type="submission" date="2009-01" db="EMBL/GenBank/DDBJ databases">
        <title>Complete sequence of chromosome Cyanothece sp. PCC 7425.</title>
        <authorList>
            <consortium name="US DOE Joint Genome Institute"/>
            <person name="Lucas S."/>
            <person name="Copeland A."/>
            <person name="Lapidus A."/>
            <person name="Glavina del Rio T."/>
            <person name="Dalin E."/>
            <person name="Tice H."/>
            <person name="Bruce D."/>
            <person name="Goodwin L."/>
            <person name="Pitluck S."/>
            <person name="Sims D."/>
            <person name="Meineke L."/>
            <person name="Brettin T."/>
            <person name="Detter J.C."/>
            <person name="Han C."/>
            <person name="Larimer F."/>
            <person name="Land M."/>
            <person name="Hauser L."/>
            <person name="Kyrpides N."/>
            <person name="Ovchinnikova G."/>
            <person name="Liberton M."/>
            <person name="Stoeckel J."/>
            <person name="Banerjee A."/>
            <person name="Singh A."/>
            <person name="Page L."/>
            <person name="Sato H."/>
            <person name="Zhao L."/>
            <person name="Sherman L."/>
            <person name="Pakrasi H."/>
            <person name="Richardson P."/>
        </authorList>
    </citation>
    <scope>NUCLEOTIDE SEQUENCE</scope>
    <source>
        <strain evidence="2">PCC 7425</strain>
    </source>
</reference>
<gene>
    <name evidence="2" type="ordered locus">Cyan7425_3645</name>
</gene>
<dbReference type="EMBL" id="CP001344">
    <property type="protein sequence ID" value="ACL45965.1"/>
    <property type="molecule type" value="Genomic_DNA"/>
</dbReference>
<organism evidence="2">
    <name type="scientific">Cyanothece sp. (strain PCC 7425 / ATCC 29141)</name>
    <dbReference type="NCBI Taxonomy" id="395961"/>
    <lineage>
        <taxon>Bacteria</taxon>
        <taxon>Bacillati</taxon>
        <taxon>Cyanobacteriota</taxon>
        <taxon>Cyanophyceae</taxon>
        <taxon>Gomontiellales</taxon>
        <taxon>Cyanothecaceae</taxon>
        <taxon>Cyanothece</taxon>
    </lineage>
</organism>
<evidence type="ECO:0000256" key="1">
    <source>
        <dbReference type="SAM" id="SignalP"/>
    </source>
</evidence>
<dbReference type="STRING" id="395961.Cyan7425_3645"/>